<dbReference type="GO" id="GO:0030424">
    <property type="term" value="C:axon"/>
    <property type="evidence" value="ECO:0007669"/>
    <property type="project" value="TreeGrafter"/>
</dbReference>
<dbReference type="Pfam" id="PF07686">
    <property type="entry name" value="V-set"/>
    <property type="match status" value="3"/>
</dbReference>
<comment type="subcellular location">
    <subcellularLocation>
        <location evidence="1">Membrane</location>
        <topology evidence="1">Single-pass membrane protein</topology>
    </subcellularLocation>
</comment>
<dbReference type="SUPFAM" id="SSF48726">
    <property type="entry name" value="Immunoglobulin"/>
    <property type="match status" value="4"/>
</dbReference>
<dbReference type="EMBL" id="VOFY01000024">
    <property type="protein sequence ID" value="KAA8579779.1"/>
    <property type="molecule type" value="Genomic_DNA"/>
</dbReference>
<dbReference type="Gene3D" id="2.60.40.10">
    <property type="entry name" value="Immunoglobulins"/>
    <property type="match status" value="5"/>
</dbReference>
<feature type="domain" description="Ig-like" evidence="12">
    <location>
        <begin position="365"/>
        <end position="470"/>
    </location>
</feature>
<dbReference type="SMART" id="SM00406">
    <property type="entry name" value="IGv"/>
    <property type="match status" value="3"/>
</dbReference>
<feature type="transmembrane region" description="Helical" evidence="10">
    <location>
        <begin position="698"/>
        <end position="725"/>
    </location>
</feature>
<feature type="transmembrane region" description="Helical" evidence="10">
    <location>
        <begin position="358"/>
        <end position="377"/>
    </location>
</feature>
<feature type="transmembrane region" description="Helical" evidence="10">
    <location>
        <begin position="297"/>
        <end position="315"/>
    </location>
</feature>
<dbReference type="Proteomes" id="UP000327493">
    <property type="component" value="Chromosome 24"/>
</dbReference>
<evidence type="ECO:0000313" key="13">
    <source>
        <dbReference type="EMBL" id="KAA8579779.1"/>
    </source>
</evidence>
<feature type="chain" id="PRO_5023871009" description="Ig-like domain-containing protein" evidence="11">
    <location>
        <begin position="23"/>
        <end position="729"/>
    </location>
</feature>
<proteinExistence type="predicted"/>
<dbReference type="InterPro" id="IPR036179">
    <property type="entry name" value="Ig-like_dom_sf"/>
</dbReference>
<keyword evidence="8" id="KW-0393">Immunoglobulin domain</keyword>
<evidence type="ECO:0000256" key="3">
    <source>
        <dbReference type="ARBA" id="ARBA00022729"/>
    </source>
</evidence>
<dbReference type="InterPro" id="IPR013162">
    <property type="entry name" value="CD80_C2-set"/>
</dbReference>
<dbReference type="InterPro" id="IPR003599">
    <property type="entry name" value="Ig_sub"/>
</dbReference>
<feature type="compositionally biased region" description="Basic and acidic residues" evidence="9">
    <location>
        <begin position="237"/>
        <end position="253"/>
    </location>
</feature>
<evidence type="ECO:0000256" key="7">
    <source>
        <dbReference type="ARBA" id="ARBA00023180"/>
    </source>
</evidence>
<feature type="domain" description="Ig-like" evidence="12">
    <location>
        <begin position="22"/>
        <end position="125"/>
    </location>
</feature>
<accession>A0A5J5CH33</accession>
<keyword evidence="7" id="KW-0325">Glycoprotein</keyword>
<evidence type="ECO:0000256" key="4">
    <source>
        <dbReference type="ARBA" id="ARBA00022989"/>
    </source>
</evidence>
<evidence type="ECO:0000256" key="1">
    <source>
        <dbReference type="ARBA" id="ARBA00004167"/>
    </source>
</evidence>
<dbReference type="InterPro" id="IPR047164">
    <property type="entry name" value="OX2G-like"/>
</dbReference>
<dbReference type="GO" id="GO:0043025">
    <property type="term" value="C:neuronal cell body"/>
    <property type="evidence" value="ECO:0007669"/>
    <property type="project" value="TreeGrafter"/>
</dbReference>
<keyword evidence="6" id="KW-1015">Disulfide bond</keyword>
<feature type="signal peptide" evidence="11">
    <location>
        <begin position="1"/>
        <end position="22"/>
    </location>
</feature>
<dbReference type="GO" id="GO:0098632">
    <property type="term" value="F:cell-cell adhesion mediator activity"/>
    <property type="evidence" value="ECO:0007669"/>
    <property type="project" value="InterPro"/>
</dbReference>
<dbReference type="InterPro" id="IPR003598">
    <property type="entry name" value="Ig_sub2"/>
</dbReference>
<evidence type="ECO:0000313" key="14">
    <source>
        <dbReference type="Proteomes" id="UP000327493"/>
    </source>
</evidence>
<protein>
    <recommendedName>
        <fullName evidence="12">Ig-like domain-containing protein</fullName>
    </recommendedName>
</protein>
<dbReference type="AlphaFoldDB" id="A0A5J5CH33"/>
<evidence type="ECO:0000259" key="12">
    <source>
        <dbReference type="PROSITE" id="PS50835"/>
    </source>
</evidence>
<dbReference type="GO" id="GO:0150079">
    <property type="term" value="P:negative regulation of neuroinflammatory response"/>
    <property type="evidence" value="ECO:0007669"/>
    <property type="project" value="TreeGrafter"/>
</dbReference>
<dbReference type="PANTHER" id="PTHR46841:SF4">
    <property type="entry name" value="SC:D189"/>
    <property type="match status" value="1"/>
</dbReference>
<dbReference type="SMART" id="SM00409">
    <property type="entry name" value="IG"/>
    <property type="match status" value="3"/>
</dbReference>
<dbReference type="PANTHER" id="PTHR46841">
    <property type="entry name" value="OX-2 MEMBRANE GLYCOPROTEIN"/>
    <property type="match status" value="1"/>
</dbReference>
<evidence type="ECO:0000256" key="10">
    <source>
        <dbReference type="SAM" id="Phobius"/>
    </source>
</evidence>
<evidence type="ECO:0000256" key="6">
    <source>
        <dbReference type="ARBA" id="ARBA00023157"/>
    </source>
</evidence>
<keyword evidence="4 10" id="KW-1133">Transmembrane helix</keyword>
<evidence type="ECO:0000256" key="9">
    <source>
        <dbReference type="SAM" id="MobiDB-lite"/>
    </source>
</evidence>
<sequence>MMALRAVLQSLWVLGVFYKGLTSVIESQQTVMAAVGEEALLNCQLVQSKDVLQVTWQRLLPEGEENLATYNKYFGQRLNAGFEEKVEFQCAGLQNSSIVIRQVTEQDEGCYRCLFNTYPDEAVVSCSATGRPAPTVTLTVPRRNSSSVPNPNGTVTVTTTAVLPRLRDDRTQVGCAVRVLSGPQFEVFATIPALRQPSADDFTLIVVLSVVMAGVCVAAIITVWLIRKYHYCLSHRDSEENKTPQKTTKDAHEPQTPLMSKVNELWQRTSTGRKKHRIHPEVSPPAIMEQETQRGPASPGLISGAWILLLLFPITCRTGTPQVLLGAPFVFCGLSSVSCCSLDVLLAQREMTTQPRCAMCGSASPLCLLLWIVATAVSRTRGQVLTPASLSAEVGHSLLLSCNVTTEAGDTVRQVRWLNRHRKVLLAYEQSVPIRVSHQEPNVQLTASHNDASYVTLQRVGPEDEGCYRCVFDVYPRGPLEGTTCISVTGKVRLEGNKTAVSGKPATLSCWYSLPERVHQVLWRKTAEQGDTTTVASYAKRGHRMVEEQYKDRFSLSRTLGDTRLTIEAVRTEDEACYTCEFHTYPDGTRRDTACLSVHVLPKPEVSYVTSSSGLTEANCTAQSRPAAEITWNVSGDNRTLGPPVSSASDQGDGTTVVTSTLLFQSALLSDLSVKCIVHHPGLDKPLTVSLNTNVGPAMVILLSVCGVAAVLLLCLCVCLCKCFICTDD</sequence>
<keyword evidence="14" id="KW-1185">Reference proteome</keyword>
<dbReference type="PROSITE" id="PS50835">
    <property type="entry name" value="IG_LIKE"/>
    <property type="match status" value="4"/>
</dbReference>
<dbReference type="GO" id="GO:0034113">
    <property type="term" value="P:heterotypic cell-cell adhesion"/>
    <property type="evidence" value="ECO:0007669"/>
    <property type="project" value="TreeGrafter"/>
</dbReference>
<keyword evidence="2 10" id="KW-0812">Transmembrane</keyword>
<reference evidence="13 14" key="1">
    <citation type="submission" date="2019-08" db="EMBL/GenBank/DDBJ databases">
        <title>A chromosome-level genome assembly, high-density linkage maps, and genome scans reveal the genomic architecture of hybrid incompatibilities underlying speciation via character displacement in darters (Percidae: Etheostominae).</title>
        <authorList>
            <person name="Moran R.L."/>
            <person name="Catchen J.M."/>
            <person name="Fuller R.C."/>
        </authorList>
    </citation>
    <scope>NUCLEOTIDE SEQUENCE [LARGE SCALE GENOMIC DNA]</scope>
    <source>
        <strain evidence="13">EspeVRDwgs_2016</strain>
        <tissue evidence="13">Muscle</tissue>
    </source>
</reference>
<dbReference type="InterPro" id="IPR007110">
    <property type="entry name" value="Ig-like_dom"/>
</dbReference>
<evidence type="ECO:0000256" key="2">
    <source>
        <dbReference type="ARBA" id="ARBA00022692"/>
    </source>
</evidence>
<organism evidence="13 14">
    <name type="scientific">Etheostoma spectabile</name>
    <name type="common">orangethroat darter</name>
    <dbReference type="NCBI Taxonomy" id="54343"/>
    <lineage>
        <taxon>Eukaryota</taxon>
        <taxon>Metazoa</taxon>
        <taxon>Chordata</taxon>
        <taxon>Craniata</taxon>
        <taxon>Vertebrata</taxon>
        <taxon>Euteleostomi</taxon>
        <taxon>Actinopterygii</taxon>
        <taxon>Neopterygii</taxon>
        <taxon>Teleostei</taxon>
        <taxon>Neoteleostei</taxon>
        <taxon>Acanthomorphata</taxon>
        <taxon>Eupercaria</taxon>
        <taxon>Perciformes</taxon>
        <taxon>Percoidei</taxon>
        <taxon>Percidae</taxon>
        <taxon>Etheostomatinae</taxon>
        <taxon>Etheostoma</taxon>
    </lineage>
</organism>
<feature type="domain" description="Ig-like" evidence="12">
    <location>
        <begin position="476"/>
        <end position="597"/>
    </location>
</feature>
<feature type="transmembrane region" description="Helical" evidence="10">
    <location>
        <begin position="202"/>
        <end position="226"/>
    </location>
</feature>
<feature type="domain" description="Ig-like" evidence="12">
    <location>
        <begin position="604"/>
        <end position="690"/>
    </location>
</feature>
<dbReference type="Pfam" id="PF08205">
    <property type="entry name" value="C2-set_2"/>
    <property type="match status" value="1"/>
</dbReference>
<comment type="caution">
    <text evidence="13">The sequence shown here is derived from an EMBL/GenBank/DDBJ whole genome shotgun (WGS) entry which is preliminary data.</text>
</comment>
<dbReference type="InterPro" id="IPR013106">
    <property type="entry name" value="Ig_V-set"/>
</dbReference>
<dbReference type="SMART" id="SM00408">
    <property type="entry name" value="IGc2"/>
    <property type="match status" value="3"/>
</dbReference>
<evidence type="ECO:0000256" key="11">
    <source>
        <dbReference type="SAM" id="SignalP"/>
    </source>
</evidence>
<name>A0A5J5CH33_9PERO</name>
<feature type="transmembrane region" description="Helical" evidence="10">
    <location>
        <begin position="327"/>
        <end position="346"/>
    </location>
</feature>
<keyword evidence="5 10" id="KW-0472">Membrane</keyword>
<gene>
    <name evidence="13" type="ORF">FQN60_006872</name>
</gene>
<keyword evidence="3 11" id="KW-0732">Signal</keyword>
<dbReference type="GO" id="GO:0016020">
    <property type="term" value="C:membrane"/>
    <property type="evidence" value="ECO:0007669"/>
    <property type="project" value="UniProtKB-SubCell"/>
</dbReference>
<feature type="region of interest" description="Disordered" evidence="9">
    <location>
        <begin position="237"/>
        <end position="262"/>
    </location>
</feature>
<dbReference type="InterPro" id="IPR013783">
    <property type="entry name" value="Ig-like_fold"/>
</dbReference>
<evidence type="ECO:0000256" key="5">
    <source>
        <dbReference type="ARBA" id="ARBA00023136"/>
    </source>
</evidence>
<dbReference type="GO" id="GO:0009986">
    <property type="term" value="C:cell surface"/>
    <property type="evidence" value="ECO:0007669"/>
    <property type="project" value="TreeGrafter"/>
</dbReference>
<evidence type="ECO:0000256" key="8">
    <source>
        <dbReference type="ARBA" id="ARBA00023319"/>
    </source>
</evidence>